<evidence type="ECO:0000313" key="4">
    <source>
        <dbReference type="EMBL" id="MCZ9288962.1"/>
    </source>
</evidence>
<proteinExistence type="predicted"/>
<evidence type="ECO:0000256" key="2">
    <source>
        <dbReference type="SAM" id="Phobius"/>
    </source>
</evidence>
<dbReference type="EMBL" id="JAKMUT010000001">
    <property type="protein sequence ID" value="MCZ9288962.1"/>
    <property type="molecule type" value="Genomic_DNA"/>
</dbReference>
<evidence type="ECO:0000313" key="5">
    <source>
        <dbReference type="Proteomes" id="UP001146469"/>
    </source>
</evidence>
<dbReference type="RefSeq" id="WP_269944055.1">
    <property type="nucleotide sequence ID" value="NZ_JAKMUT010000001.1"/>
</dbReference>
<evidence type="ECO:0000259" key="3">
    <source>
        <dbReference type="Pfam" id="PF11350"/>
    </source>
</evidence>
<feature type="transmembrane region" description="Helical" evidence="2">
    <location>
        <begin position="37"/>
        <end position="59"/>
    </location>
</feature>
<dbReference type="Proteomes" id="UP001146469">
    <property type="component" value="Unassembled WGS sequence"/>
</dbReference>
<feature type="region of interest" description="Disordered" evidence="1">
    <location>
        <begin position="75"/>
        <end position="95"/>
    </location>
</feature>
<keyword evidence="2" id="KW-1133">Transmembrane helix</keyword>
<feature type="domain" description="DUF3152" evidence="3">
    <location>
        <begin position="101"/>
        <end position="311"/>
    </location>
</feature>
<gene>
    <name evidence="4" type="ORF">L8V00_01865</name>
</gene>
<protein>
    <submittedName>
        <fullName evidence="4">DUF3152 domain-containing protein</fullName>
    </submittedName>
</protein>
<dbReference type="SUPFAM" id="SSF55486">
    <property type="entry name" value="Metalloproteases ('zincins'), catalytic domain"/>
    <property type="match status" value="1"/>
</dbReference>
<reference evidence="4" key="1">
    <citation type="submission" date="2022-02" db="EMBL/GenBank/DDBJ databases">
        <title>Corynebacterium sp. from urogenital microbiome.</title>
        <authorList>
            <person name="Cappelli E.A."/>
            <person name="Ribeiro T.G."/>
            <person name="Peixe L."/>
        </authorList>
    </citation>
    <scope>NUCLEOTIDE SEQUENCE</scope>
    <source>
        <strain evidence="4">C8Ua_174</strain>
    </source>
</reference>
<dbReference type="InterPro" id="IPR022603">
    <property type="entry name" value="DUF3152"/>
</dbReference>
<keyword evidence="2" id="KW-0472">Membrane</keyword>
<feature type="region of interest" description="Disordered" evidence="1">
    <location>
        <begin position="1"/>
        <end position="30"/>
    </location>
</feature>
<sequence>MSSGSNVERHPIPPARKSAPEASGADMRQPERGRFSFRGVVLITVAFVLVTLLVMYSILHGLGDEEDTQATGEVAVTSSDGGGSSNGSEIGDYEDLKFGSLPPGGKYTKKGSGKFRTAGEPGKTFGKGKKKFTYVVEVETTLKSSAYGGDDAFAAMVDATLANPKSWVGDPQYSFQHVDEKKLPKGKKPDMRIQLTSPETTAATCGDSYGIETSCNFPGEGRVVLNEARWVRGAIPFEGDLGAYRQYMINHEVGHGIGHKAHVPCSKDGALAPIMMQQTISLNNAEIYKINPDKAFKDNPNTCKANPWVFPFGYKNSK</sequence>
<keyword evidence="2" id="KW-0812">Transmembrane</keyword>
<comment type="caution">
    <text evidence="4">The sequence shown here is derived from an EMBL/GenBank/DDBJ whole genome shotgun (WGS) entry which is preliminary data.</text>
</comment>
<name>A0A9X3LJD8_9CORY</name>
<keyword evidence="5" id="KW-1185">Reference proteome</keyword>
<evidence type="ECO:0000256" key="1">
    <source>
        <dbReference type="SAM" id="MobiDB-lite"/>
    </source>
</evidence>
<dbReference type="AlphaFoldDB" id="A0A9X3LJD8"/>
<dbReference type="Pfam" id="PF11350">
    <property type="entry name" value="DUF3152"/>
    <property type="match status" value="1"/>
</dbReference>
<organism evidence="4 5">
    <name type="scientific">Corynebacterium evansiae</name>
    <dbReference type="NCBI Taxonomy" id="2913499"/>
    <lineage>
        <taxon>Bacteria</taxon>
        <taxon>Bacillati</taxon>
        <taxon>Actinomycetota</taxon>
        <taxon>Actinomycetes</taxon>
        <taxon>Mycobacteriales</taxon>
        <taxon>Corynebacteriaceae</taxon>
        <taxon>Corynebacterium</taxon>
    </lineage>
</organism>
<accession>A0A9X3LJD8</accession>